<dbReference type="EMBL" id="LT629776">
    <property type="protein sequence ID" value="SDS60300.1"/>
    <property type="molecule type" value="Genomic_DNA"/>
</dbReference>
<dbReference type="AlphaFoldDB" id="A0A1H1TJA2"/>
<protein>
    <submittedName>
        <fullName evidence="1">AAA domain-containing protein</fullName>
    </submittedName>
</protein>
<proteinExistence type="predicted"/>
<accession>A0A1H1TJA2</accession>
<dbReference type="eggNOG" id="COG0572">
    <property type="taxonomic scope" value="Bacteria"/>
</dbReference>
<evidence type="ECO:0000313" key="2">
    <source>
        <dbReference type="Proteomes" id="UP000185663"/>
    </source>
</evidence>
<keyword evidence="2" id="KW-1185">Reference proteome</keyword>
<dbReference type="Proteomes" id="UP000185663">
    <property type="component" value="Chromosome I"/>
</dbReference>
<dbReference type="OrthoDB" id="3237545at2"/>
<dbReference type="SUPFAM" id="SSF52540">
    <property type="entry name" value="P-loop containing nucleoside triphosphate hydrolases"/>
    <property type="match status" value="1"/>
</dbReference>
<gene>
    <name evidence="1" type="ORF">SAMN04489860_1920</name>
</gene>
<organism evidence="1 2">
    <name type="scientific">Paraoerskovia marina</name>
    <dbReference type="NCBI Taxonomy" id="545619"/>
    <lineage>
        <taxon>Bacteria</taxon>
        <taxon>Bacillati</taxon>
        <taxon>Actinomycetota</taxon>
        <taxon>Actinomycetes</taxon>
        <taxon>Micrococcales</taxon>
        <taxon>Cellulomonadaceae</taxon>
        <taxon>Paraoerskovia</taxon>
    </lineage>
</organism>
<evidence type="ECO:0000313" key="1">
    <source>
        <dbReference type="EMBL" id="SDS60300.1"/>
    </source>
</evidence>
<dbReference type="STRING" id="545619.SAMN04489860_1920"/>
<dbReference type="Gene3D" id="3.40.50.300">
    <property type="entry name" value="P-loop containing nucleotide triphosphate hydrolases"/>
    <property type="match status" value="1"/>
</dbReference>
<dbReference type="InterPro" id="IPR027417">
    <property type="entry name" value="P-loop_NTPase"/>
</dbReference>
<dbReference type="Pfam" id="PF13238">
    <property type="entry name" value="AAA_18"/>
    <property type="match status" value="1"/>
</dbReference>
<sequence>MSVSTPVLDTLVDRVRDSVALLPRDLADPVRTRLVCIDGPAGSGKTTLAGQMAVALDAQVVHMDDLYEGWEAGPGGGATRCAQWVLGPLSEGRPGKYDRYDWDRGTFAESHRVESAPVLIVEGCGAAPRSVDAFAACVIWVEAPDDERLRRGLRRDGAAMRAEWIRWMSAEREFFAEHDTRRRAHVRLDGWGRLLP</sequence>
<dbReference type="RefSeq" id="WP_083372365.1">
    <property type="nucleotide sequence ID" value="NZ_LT629776.1"/>
</dbReference>
<name>A0A1H1TJA2_9CELL</name>
<reference evidence="1 2" key="1">
    <citation type="submission" date="2016-10" db="EMBL/GenBank/DDBJ databases">
        <authorList>
            <person name="de Groot N.N."/>
        </authorList>
    </citation>
    <scope>NUCLEOTIDE SEQUENCE [LARGE SCALE GENOMIC DNA]</scope>
    <source>
        <strain evidence="1 2">DSM 22126</strain>
    </source>
</reference>